<comment type="caution">
    <text evidence="2">The sequence shown here is derived from an EMBL/GenBank/DDBJ whole genome shotgun (WGS) entry which is preliminary data.</text>
</comment>
<evidence type="ECO:0000256" key="1">
    <source>
        <dbReference type="SAM" id="SignalP"/>
    </source>
</evidence>
<name>A0AA36GEX1_CYLNA</name>
<gene>
    <name evidence="2" type="ORF">CYNAS_LOCUS3905</name>
</gene>
<dbReference type="AlphaFoldDB" id="A0AA36GEX1"/>
<accession>A0AA36GEX1</accession>
<reference evidence="2" key="1">
    <citation type="submission" date="2023-07" db="EMBL/GenBank/DDBJ databases">
        <authorList>
            <consortium name="CYATHOMIX"/>
        </authorList>
    </citation>
    <scope>NUCLEOTIDE SEQUENCE</scope>
    <source>
        <strain evidence="2">N/A</strain>
    </source>
</reference>
<proteinExistence type="predicted"/>
<organism evidence="2 3">
    <name type="scientific">Cylicocyclus nassatus</name>
    <name type="common">Nematode worm</name>
    <dbReference type="NCBI Taxonomy" id="53992"/>
    <lineage>
        <taxon>Eukaryota</taxon>
        <taxon>Metazoa</taxon>
        <taxon>Ecdysozoa</taxon>
        <taxon>Nematoda</taxon>
        <taxon>Chromadorea</taxon>
        <taxon>Rhabditida</taxon>
        <taxon>Rhabditina</taxon>
        <taxon>Rhabditomorpha</taxon>
        <taxon>Strongyloidea</taxon>
        <taxon>Strongylidae</taxon>
        <taxon>Cylicocyclus</taxon>
    </lineage>
</organism>
<evidence type="ECO:0000313" key="2">
    <source>
        <dbReference type="EMBL" id="CAJ0591922.1"/>
    </source>
</evidence>
<feature type="chain" id="PRO_5041418131" evidence="1">
    <location>
        <begin position="19"/>
        <end position="127"/>
    </location>
</feature>
<dbReference type="Proteomes" id="UP001176961">
    <property type="component" value="Unassembled WGS sequence"/>
</dbReference>
<keyword evidence="3" id="KW-1185">Reference proteome</keyword>
<sequence length="127" mass="15700">MAFKHFALFSLFLASVFCSDPVQLHPEEQCILIRKLQELWKKDFEYRRELQDNATDYLLMSNENLKEALRHGRYKKENSRILDLVYYERWDPREHFPEAAQWWFADEDSRLSWNILTEGRRMRYAWY</sequence>
<feature type="signal peptide" evidence="1">
    <location>
        <begin position="1"/>
        <end position="18"/>
    </location>
</feature>
<protein>
    <submittedName>
        <fullName evidence="2">Uncharacterized protein</fullName>
    </submittedName>
</protein>
<dbReference type="EMBL" id="CATQJL010000001">
    <property type="protein sequence ID" value="CAJ0591922.1"/>
    <property type="molecule type" value="Genomic_DNA"/>
</dbReference>
<keyword evidence="1" id="KW-0732">Signal</keyword>
<evidence type="ECO:0000313" key="3">
    <source>
        <dbReference type="Proteomes" id="UP001176961"/>
    </source>
</evidence>